<comment type="similarity">
    <text evidence="2">Belongs to the major facilitator superfamily. Bcr/CmlA family.</text>
</comment>
<feature type="transmembrane region" description="Helical" evidence="8">
    <location>
        <begin position="266"/>
        <end position="285"/>
    </location>
</feature>
<dbReference type="SUPFAM" id="SSF103473">
    <property type="entry name" value="MFS general substrate transporter"/>
    <property type="match status" value="1"/>
</dbReference>
<protein>
    <submittedName>
        <fullName evidence="10">Multidrug effflux MFS transporter</fullName>
    </submittedName>
</protein>
<feature type="transmembrane region" description="Helical" evidence="8">
    <location>
        <begin position="88"/>
        <end position="109"/>
    </location>
</feature>
<accession>A0ABZ2JZS3</accession>
<name>A0ABZ2JZS3_9BACT</name>
<dbReference type="PANTHER" id="PTHR42718:SF46">
    <property type="entry name" value="BLR6921 PROTEIN"/>
    <property type="match status" value="1"/>
</dbReference>
<dbReference type="PANTHER" id="PTHR42718">
    <property type="entry name" value="MAJOR FACILITATOR SUPERFAMILY MULTIDRUG TRANSPORTER MFSC"/>
    <property type="match status" value="1"/>
</dbReference>
<feature type="transmembrane region" description="Helical" evidence="8">
    <location>
        <begin position="355"/>
        <end position="376"/>
    </location>
</feature>
<evidence type="ECO:0000313" key="10">
    <source>
        <dbReference type="EMBL" id="WXA90245.1"/>
    </source>
</evidence>
<dbReference type="RefSeq" id="WP_394840858.1">
    <property type="nucleotide sequence ID" value="NZ_CP089982.1"/>
</dbReference>
<organism evidence="10 11">
    <name type="scientific">Pendulispora brunnea</name>
    <dbReference type="NCBI Taxonomy" id="2905690"/>
    <lineage>
        <taxon>Bacteria</taxon>
        <taxon>Pseudomonadati</taxon>
        <taxon>Myxococcota</taxon>
        <taxon>Myxococcia</taxon>
        <taxon>Myxococcales</taxon>
        <taxon>Sorangiineae</taxon>
        <taxon>Pendulisporaceae</taxon>
        <taxon>Pendulispora</taxon>
    </lineage>
</organism>
<feature type="transmembrane region" description="Helical" evidence="8">
    <location>
        <begin position="201"/>
        <end position="223"/>
    </location>
</feature>
<keyword evidence="4" id="KW-1003">Cell membrane</keyword>
<feature type="transmembrane region" description="Helical" evidence="8">
    <location>
        <begin position="151"/>
        <end position="171"/>
    </location>
</feature>
<evidence type="ECO:0000256" key="4">
    <source>
        <dbReference type="ARBA" id="ARBA00022475"/>
    </source>
</evidence>
<dbReference type="InterPro" id="IPR036259">
    <property type="entry name" value="MFS_trans_sf"/>
</dbReference>
<dbReference type="InterPro" id="IPR011701">
    <property type="entry name" value="MFS"/>
</dbReference>
<keyword evidence="11" id="KW-1185">Reference proteome</keyword>
<proteinExistence type="inferred from homology"/>
<reference evidence="10 11" key="1">
    <citation type="submission" date="2021-12" db="EMBL/GenBank/DDBJ databases">
        <title>Discovery of the Pendulisporaceae a myxobacterial family with distinct sporulation behavior and unique specialized metabolism.</title>
        <authorList>
            <person name="Garcia R."/>
            <person name="Popoff A."/>
            <person name="Bader C.D."/>
            <person name="Loehr J."/>
            <person name="Walesch S."/>
            <person name="Walt C."/>
            <person name="Boldt J."/>
            <person name="Bunk B."/>
            <person name="Haeckl F.J.F.P.J."/>
            <person name="Gunesch A.P."/>
            <person name="Birkelbach J."/>
            <person name="Nuebel U."/>
            <person name="Pietschmann T."/>
            <person name="Bach T."/>
            <person name="Mueller R."/>
        </authorList>
    </citation>
    <scope>NUCLEOTIDE SEQUENCE [LARGE SCALE GENOMIC DNA]</scope>
    <source>
        <strain evidence="10 11">MSr12523</strain>
    </source>
</reference>
<dbReference type="Proteomes" id="UP001379533">
    <property type="component" value="Chromosome"/>
</dbReference>
<evidence type="ECO:0000259" key="9">
    <source>
        <dbReference type="PROSITE" id="PS50850"/>
    </source>
</evidence>
<comment type="subcellular location">
    <subcellularLocation>
        <location evidence="1">Cell membrane</location>
        <topology evidence="1">Multi-pass membrane protein</topology>
    </subcellularLocation>
</comment>
<feature type="transmembrane region" description="Helical" evidence="8">
    <location>
        <begin position="291"/>
        <end position="309"/>
    </location>
</feature>
<evidence type="ECO:0000256" key="5">
    <source>
        <dbReference type="ARBA" id="ARBA00022692"/>
    </source>
</evidence>
<evidence type="ECO:0000256" key="8">
    <source>
        <dbReference type="SAM" id="Phobius"/>
    </source>
</evidence>
<feature type="transmembrane region" description="Helical" evidence="8">
    <location>
        <begin position="62"/>
        <end position="82"/>
    </location>
</feature>
<keyword evidence="5 8" id="KW-0812">Transmembrane</keyword>
<feature type="transmembrane region" description="Helical" evidence="8">
    <location>
        <begin position="316"/>
        <end position="335"/>
    </location>
</feature>
<dbReference type="EMBL" id="CP089982">
    <property type="protein sequence ID" value="WXA90245.1"/>
    <property type="molecule type" value="Genomic_DNA"/>
</dbReference>
<feature type="transmembrane region" description="Helical" evidence="8">
    <location>
        <begin position="235"/>
        <end position="254"/>
    </location>
</feature>
<evidence type="ECO:0000313" key="11">
    <source>
        <dbReference type="Proteomes" id="UP001379533"/>
    </source>
</evidence>
<evidence type="ECO:0000256" key="3">
    <source>
        <dbReference type="ARBA" id="ARBA00022448"/>
    </source>
</evidence>
<dbReference type="NCBIfam" id="TIGR00710">
    <property type="entry name" value="efflux_Bcr_CflA"/>
    <property type="match status" value="1"/>
</dbReference>
<dbReference type="CDD" id="cd17320">
    <property type="entry name" value="MFS_MdfA_MDR_like"/>
    <property type="match status" value="1"/>
</dbReference>
<dbReference type="Pfam" id="PF07690">
    <property type="entry name" value="MFS_1"/>
    <property type="match status" value="1"/>
</dbReference>
<dbReference type="PROSITE" id="PS50850">
    <property type="entry name" value="MFS"/>
    <property type="match status" value="1"/>
</dbReference>
<dbReference type="InterPro" id="IPR004812">
    <property type="entry name" value="Efflux_drug-R_Bcr/CmlA"/>
</dbReference>
<dbReference type="Gene3D" id="1.20.1720.10">
    <property type="entry name" value="Multidrug resistance protein D"/>
    <property type="match status" value="1"/>
</dbReference>
<evidence type="ECO:0000256" key="7">
    <source>
        <dbReference type="ARBA" id="ARBA00023136"/>
    </source>
</evidence>
<dbReference type="InterPro" id="IPR020846">
    <property type="entry name" value="MFS_dom"/>
</dbReference>
<sequence>MSALIAITALAIDMSLPAQPTLVREFRTISDHAQLTLSVFLMGYAMGQPIAGYLADARGRRGVLLTGLVVFSLAGFACAASTSLRLLIAWRFVQGLGAASGTVVAQAMVRDTHTEAGAARVFARMIAILALAPTLAPLVGGQLLAYAGWRAIFVTLGLCGAVLAALSALTLNETLEARHPPSLGGMATGMLQFVRTPATRLPACIVALSFACQFAFISASPFVLLEGYRVHPSHFAIYFGATAVALMLGSAWGARLLGKGLAPRHVVAFGAYALLGGGLLALALVHAPATGALGLVLPMLACFFGLGLMSPSATAMAMAPVPAIAGTASAILGLLEMSAGSLSGYLNAKIGGADARILALQIACLAVACTAITFAMRETGKGQTRL</sequence>
<keyword evidence="7 8" id="KW-0472">Membrane</keyword>
<evidence type="ECO:0000256" key="6">
    <source>
        <dbReference type="ARBA" id="ARBA00022989"/>
    </source>
</evidence>
<feature type="transmembrane region" description="Helical" evidence="8">
    <location>
        <begin position="121"/>
        <end position="145"/>
    </location>
</feature>
<feature type="domain" description="Major facilitator superfamily (MFS) profile" evidence="9">
    <location>
        <begin position="1"/>
        <end position="380"/>
    </location>
</feature>
<evidence type="ECO:0000256" key="2">
    <source>
        <dbReference type="ARBA" id="ARBA00006236"/>
    </source>
</evidence>
<feature type="transmembrane region" description="Helical" evidence="8">
    <location>
        <begin position="33"/>
        <end position="55"/>
    </location>
</feature>
<keyword evidence="6 8" id="KW-1133">Transmembrane helix</keyword>
<keyword evidence="3" id="KW-0813">Transport</keyword>
<gene>
    <name evidence="10" type="ORF">LZC95_27755</name>
</gene>
<evidence type="ECO:0000256" key="1">
    <source>
        <dbReference type="ARBA" id="ARBA00004651"/>
    </source>
</evidence>